<feature type="transmembrane region" description="Helical" evidence="6">
    <location>
        <begin position="225"/>
        <end position="246"/>
    </location>
</feature>
<dbReference type="Proteomes" id="UP000001294">
    <property type="component" value="Unassembled WGS sequence"/>
</dbReference>
<dbReference type="PANTHER" id="PTHR23502:SF23">
    <property type="entry name" value="FLUCONAZOLE RESISTANCE PROTEIN 1"/>
    <property type="match status" value="1"/>
</dbReference>
<feature type="region of interest" description="Disordered" evidence="5">
    <location>
        <begin position="34"/>
        <end position="74"/>
    </location>
</feature>
<keyword evidence="9" id="KW-1185">Reference proteome</keyword>
<dbReference type="OrthoDB" id="3357846at2759"/>
<dbReference type="CDD" id="cd17323">
    <property type="entry name" value="MFS_Tpo1_MDR_like"/>
    <property type="match status" value="1"/>
</dbReference>
<proteinExistence type="predicted"/>
<dbReference type="PhylomeDB" id="B6Q5Y4"/>
<evidence type="ECO:0000256" key="4">
    <source>
        <dbReference type="ARBA" id="ARBA00023136"/>
    </source>
</evidence>
<dbReference type="EMBL" id="DS995899">
    <property type="protein sequence ID" value="EEA28523.1"/>
    <property type="molecule type" value="Genomic_DNA"/>
</dbReference>
<feature type="transmembrane region" description="Helical" evidence="6">
    <location>
        <begin position="312"/>
        <end position="330"/>
    </location>
</feature>
<feature type="transmembrane region" description="Helical" evidence="6">
    <location>
        <begin position="442"/>
        <end position="467"/>
    </location>
</feature>
<feature type="transmembrane region" description="Helical" evidence="6">
    <location>
        <begin position="140"/>
        <end position="159"/>
    </location>
</feature>
<evidence type="ECO:0000259" key="7">
    <source>
        <dbReference type="PROSITE" id="PS50850"/>
    </source>
</evidence>
<feature type="transmembrane region" description="Helical" evidence="6">
    <location>
        <begin position="367"/>
        <end position="394"/>
    </location>
</feature>
<sequence length="605" mass="66957">MSAFSVRDAPFGQLCRLVLGRRVFLYPDEKEGFQFQPPEETPVEATTLHTNSSSTDTHADVEKAEPVPSPGQSKSGYQIVGWYGETDPENPQTWSLAKKIVTFSQICLLTFSVYCGSAIITPAQPTFVKVFGVSTQESSLALSMYVLGYGVGPLFFSPLSEIPAVGRNIPYFVSFTLFIIITAVTTQVSNFAGLIVLRFIQGLLGGPVLATGGASAGDILSFPKIPYGLTFWGCATLAGPALGPLLSGFSVPLSSWRWSMYELLILCGFTWILLFFFLPETNADFILLNRAKRLRKLTGNENLRSDSEIKQGNIHFLSLLGGYLTTPFLVTLKDPSVAFINVYTGLIYGIFYSYFESFPIVYTQIHGFSLGIMGTIFLCVVVACFFGAGSYLAVVKFHYEPYFYQNGIGSPEHRLLPAVFAALIAPCGILIFAWTSHDWINWVAPTIGIVLYMSCVFVITMCIFIYLPISYPRYAASLFAANSFLRSAVACGAIHFSQPLFNNLGIGKGCSLLAGLTWACFFGILILWKYGDKLRARSTFAQGKDVKLRLYRHRNGSNFNATSQGWTTDSQYADWHRWTSRNLNGRIQTSMQVKHRVQNVGISRL</sequence>
<keyword evidence="2 6" id="KW-0812">Transmembrane</keyword>
<reference evidence="9" key="1">
    <citation type="journal article" date="2015" name="Genome Announc.">
        <title>Genome sequence of the AIDS-associated pathogen Penicillium marneffei (ATCC18224) and its near taxonomic relative Talaromyces stipitatus (ATCC10500).</title>
        <authorList>
            <person name="Nierman W.C."/>
            <person name="Fedorova-Abrams N.D."/>
            <person name="Andrianopoulos A."/>
        </authorList>
    </citation>
    <scope>NUCLEOTIDE SEQUENCE [LARGE SCALE GENOMIC DNA]</scope>
    <source>
        <strain evidence="9">ATCC 18224 / CBS 334.59 / QM 7333</strain>
    </source>
</reference>
<evidence type="ECO:0000256" key="3">
    <source>
        <dbReference type="ARBA" id="ARBA00022989"/>
    </source>
</evidence>
<protein>
    <submittedName>
        <fullName evidence="8">Cycloheximide resistance protein, putative</fullName>
    </submittedName>
</protein>
<accession>B6Q5Y4</accession>
<evidence type="ECO:0000256" key="5">
    <source>
        <dbReference type="SAM" id="MobiDB-lite"/>
    </source>
</evidence>
<feature type="transmembrane region" description="Helical" evidence="6">
    <location>
        <begin position="100"/>
        <end position="120"/>
    </location>
</feature>
<keyword evidence="3 6" id="KW-1133">Transmembrane helix</keyword>
<feature type="transmembrane region" description="Helical" evidence="6">
    <location>
        <begin position="504"/>
        <end position="528"/>
    </location>
</feature>
<keyword evidence="4 6" id="KW-0472">Membrane</keyword>
<dbReference type="PROSITE" id="PS50850">
    <property type="entry name" value="MFS"/>
    <property type="match status" value="1"/>
</dbReference>
<dbReference type="Gene3D" id="1.20.1250.20">
    <property type="entry name" value="MFS general substrate transporter like domains"/>
    <property type="match status" value="1"/>
</dbReference>
<feature type="transmembrane region" description="Helical" evidence="6">
    <location>
        <begin position="171"/>
        <end position="200"/>
    </location>
</feature>
<gene>
    <name evidence="8" type="ORF">PMAA_033300</name>
</gene>
<organism evidence="8 9">
    <name type="scientific">Talaromyces marneffei (strain ATCC 18224 / CBS 334.59 / QM 7333)</name>
    <name type="common">Penicillium marneffei</name>
    <dbReference type="NCBI Taxonomy" id="441960"/>
    <lineage>
        <taxon>Eukaryota</taxon>
        <taxon>Fungi</taxon>
        <taxon>Dikarya</taxon>
        <taxon>Ascomycota</taxon>
        <taxon>Pezizomycotina</taxon>
        <taxon>Eurotiomycetes</taxon>
        <taxon>Eurotiomycetidae</taxon>
        <taxon>Eurotiales</taxon>
        <taxon>Trichocomaceae</taxon>
        <taxon>Talaromyces</taxon>
        <taxon>Talaromyces sect. Talaromyces</taxon>
    </lineage>
</organism>
<dbReference type="GO" id="GO:1990961">
    <property type="term" value="P:xenobiotic detoxification by transmembrane export across the plasma membrane"/>
    <property type="evidence" value="ECO:0007669"/>
    <property type="project" value="TreeGrafter"/>
</dbReference>
<comment type="subcellular location">
    <subcellularLocation>
        <location evidence="1">Membrane</location>
        <topology evidence="1">Multi-pass membrane protein</topology>
    </subcellularLocation>
</comment>
<evidence type="ECO:0000256" key="1">
    <source>
        <dbReference type="ARBA" id="ARBA00004141"/>
    </source>
</evidence>
<dbReference type="VEuPathDB" id="FungiDB:PMAA_033300"/>
<dbReference type="InterPro" id="IPR011701">
    <property type="entry name" value="MFS"/>
</dbReference>
<dbReference type="GO" id="GO:0015244">
    <property type="term" value="F:fluconazole transmembrane transporter activity"/>
    <property type="evidence" value="ECO:0007669"/>
    <property type="project" value="TreeGrafter"/>
</dbReference>
<evidence type="ECO:0000256" key="6">
    <source>
        <dbReference type="SAM" id="Phobius"/>
    </source>
</evidence>
<dbReference type="HOGENOM" id="CLU_008455_11_1_1"/>
<dbReference type="GO" id="GO:0005886">
    <property type="term" value="C:plasma membrane"/>
    <property type="evidence" value="ECO:0007669"/>
    <property type="project" value="TreeGrafter"/>
</dbReference>
<feature type="transmembrane region" description="Helical" evidence="6">
    <location>
        <begin position="258"/>
        <end position="278"/>
    </location>
</feature>
<feature type="transmembrane region" description="Helical" evidence="6">
    <location>
        <begin position="474"/>
        <end position="498"/>
    </location>
</feature>
<evidence type="ECO:0000313" key="9">
    <source>
        <dbReference type="Proteomes" id="UP000001294"/>
    </source>
</evidence>
<name>B6Q5Y4_TALMQ</name>
<dbReference type="AlphaFoldDB" id="B6Q5Y4"/>
<feature type="domain" description="Major facilitator superfamily (MFS) profile" evidence="7">
    <location>
        <begin position="102"/>
        <end position="605"/>
    </location>
</feature>
<dbReference type="SUPFAM" id="SSF103473">
    <property type="entry name" value="MFS general substrate transporter"/>
    <property type="match status" value="1"/>
</dbReference>
<evidence type="ECO:0000313" key="8">
    <source>
        <dbReference type="EMBL" id="EEA28523.1"/>
    </source>
</evidence>
<feature type="transmembrane region" description="Helical" evidence="6">
    <location>
        <begin position="415"/>
        <end position="436"/>
    </location>
</feature>
<feature type="compositionally biased region" description="Polar residues" evidence="5">
    <location>
        <begin position="47"/>
        <end position="56"/>
    </location>
</feature>
<dbReference type="InterPro" id="IPR020846">
    <property type="entry name" value="MFS_dom"/>
</dbReference>
<dbReference type="PANTHER" id="PTHR23502">
    <property type="entry name" value="MAJOR FACILITATOR SUPERFAMILY"/>
    <property type="match status" value="1"/>
</dbReference>
<dbReference type="Pfam" id="PF07690">
    <property type="entry name" value="MFS_1"/>
    <property type="match status" value="1"/>
</dbReference>
<evidence type="ECO:0000256" key="2">
    <source>
        <dbReference type="ARBA" id="ARBA00022692"/>
    </source>
</evidence>
<feature type="transmembrane region" description="Helical" evidence="6">
    <location>
        <begin position="337"/>
        <end position="355"/>
    </location>
</feature>
<dbReference type="InterPro" id="IPR036259">
    <property type="entry name" value="MFS_trans_sf"/>
</dbReference>